<evidence type="ECO:0000259" key="9">
    <source>
        <dbReference type="Pfam" id="PF20258"/>
    </source>
</evidence>
<protein>
    <submittedName>
        <fullName evidence="11">tRNA-specific 2-thiouridylase MnmA</fullName>
        <ecNumber evidence="11">2.8.1.13</ecNumber>
    </submittedName>
</protein>
<dbReference type="Gene3D" id="2.40.30.10">
    <property type="entry name" value="Translation factors"/>
    <property type="match status" value="1"/>
</dbReference>
<dbReference type="InterPro" id="IPR046885">
    <property type="entry name" value="MnmA-like_C"/>
</dbReference>
<evidence type="ECO:0000256" key="2">
    <source>
        <dbReference type="ARBA" id="ARBA00022555"/>
    </source>
</evidence>
<evidence type="ECO:0000313" key="11">
    <source>
        <dbReference type="EMBL" id="MPM98103.1"/>
    </source>
</evidence>
<dbReference type="InterPro" id="IPR004506">
    <property type="entry name" value="MnmA-like"/>
</dbReference>
<dbReference type="CDD" id="cd01998">
    <property type="entry name" value="MnmA_TRMU-like"/>
    <property type="match status" value="1"/>
</dbReference>
<name>A0A645EBE5_9ZZZZ</name>
<organism evidence="11">
    <name type="scientific">bioreactor metagenome</name>
    <dbReference type="NCBI Taxonomy" id="1076179"/>
    <lineage>
        <taxon>unclassified sequences</taxon>
        <taxon>metagenomes</taxon>
        <taxon>ecological metagenomes</taxon>
    </lineage>
</organism>
<evidence type="ECO:0000256" key="7">
    <source>
        <dbReference type="ARBA" id="ARBA00022884"/>
    </source>
</evidence>
<feature type="domain" description="tRNA-specific 2-thiouridylase MnmA-like C-terminal" evidence="9">
    <location>
        <begin position="244"/>
        <end position="319"/>
    </location>
</feature>
<dbReference type="Pfam" id="PF20259">
    <property type="entry name" value="tRNA_Me_trans_M"/>
    <property type="match status" value="1"/>
</dbReference>
<dbReference type="Pfam" id="PF03054">
    <property type="entry name" value="tRNA_Me_trans"/>
    <property type="match status" value="1"/>
</dbReference>
<accession>A0A645EBE5</accession>
<dbReference type="EC" id="2.8.1.13" evidence="11"/>
<dbReference type="HAMAP" id="MF_00144">
    <property type="entry name" value="tRNA_thiouridyl_MnmA"/>
    <property type="match status" value="1"/>
</dbReference>
<comment type="caution">
    <text evidence="11">The sequence shown here is derived from an EMBL/GenBank/DDBJ whole genome shotgun (WGS) entry which is preliminary data.</text>
</comment>
<dbReference type="NCBIfam" id="NF001138">
    <property type="entry name" value="PRK00143.1"/>
    <property type="match status" value="1"/>
</dbReference>
<keyword evidence="8" id="KW-1015">Disulfide bond</keyword>
<dbReference type="PANTHER" id="PTHR11933:SF5">
    <property type="entry name" value="MITOCHONDRIAL TRNA-SPECIFIC 2-THIOURIDYLASE 1"/>
    <property type="match status" value="1"/>
</dbReference>
<keyword evidence="4" id="KW-0819">tRNA processing</keyword>
<evidence type="ECO:0000256" key="6">
    <source>
        <dbReference type="ARBA" id="ARBA00022840"/>
    </source>
</evidence>
<dbReference type="InterPro" id="IPR014729">
    <property type="entry name" value="Rossmann-like_a/b/a_fold"/>
</dbReference>
<proteinExistence type="inferred from homology"/>
<evidence type="ECO:0000256" key="3">
    <source>
        <dbReference type="ARBA" id="ARBA00022679"/>
    </source>
</evidence>
<evidence type="ECO:0000256" key="4">
    <source>
        <dbReference type="ARBA" id="ARBA00022694"/>
    </source>
</evidence>
<keyword evidence="3 11" id="KW-0808">Transferase</keyword>
<sequence>MQIWPDTKKESSNGCCSLTAVDDARRVAEKLGIPYYVLNFKEVFNKEVIQYFIEEYRRGRTPNPCVMCNKYVKFAELLDRALAMDFDYIATGHYAKIVEKDGRFLLEKSASLAKDQTYALYNLTQKQLARTIFPLGDYDKDQVREIARDLALTVANKPDSQEICFVEDNDYAKFIQEHSDSTVKPGDFVDSTGKILGQHKGIYHYTIGQRKGLGIALGRPLYVIDVDVVKNQVVLGDESELLADHLIARHLNWIAFASLEKPLQAAAKIRYGSREMPVEVRPLADGRVDVHFLQPQRAITPGQSIVFYDGNTVLGGGVIDEC</sequence>
<evidence type="ECO:0000256" key="5">
    <source>
        <dbReference type="ARBA" id="ARBA00022741"/>
    </source>
</evidence>
<keyword evidence="2" id="KW-0820">tRNA-binding</keyword>
<gene>
    <name evidence="11" type="primary">mnmA_45</name>
    <name evidence="11" type="ORF">SDC9_145284</name>
</gene>
<feature type="domain" description="tRNA-specific 2-thiouridylase MnmA-like central" evidence="10">
    <location>
        <begin position="173"/>
        <end position="237"/>
    </location>
</feature>
<dbReference type="Pfam" id="PF20258">
    <property type="entry name" value="tRNA_Me_trans_C"/>
    <property type="match status" value="1"/>
</dbReference>
<dbReference type="GO" id="GO:0103016">
    <property type="term" value="F:tRNA-uridine 2-sulfurtransferase activity"/>
    <property type="evidence" value="ECO:0007669"/>
    <property type="project" value="UniProtKB-EC"/>
</dbReference>
<dbReference type="GO" id="GO:0005524">
    <property type="term" value="F:ATP binding"/>
    <property type="evidence" value="ECO:0007669"/>
    <property type="project" value="UniProtKB-KW"/>
</dbReference>
<dbReference type="NCBIfam" id="TIGR00420">
    <property type="entry name" value="trmU"/>
    <property type="match status" value="1"/>
</dbReference>
<dbReference type="InterPro" id="IPR023382">
    <property type="entry name" value="MnmA-like_central_sf"/>
</dbReference>
<keyword evidence="5" id="KW-0547">Nucleotide-binding</keyword>
<keyword evidence="7" id="KW-0694">RNA-binding</keyword>
<dbReference type="Gene3D" id="2.30.30.280">
    <property type="entry name" value="Adenine nucleotide alpha hydrolases-like domains"/>
    <property type="match status" value="1"/>
</dbReference>
<dbReference type="FunFam" id="2.40.30.10:FF:000023">
    <property type="entry name" value="tRNA-specific 2-thiouridylase MnmA"/>
    <property type="match status" value="1"/>
</dbReference>
<dbReference type="PANTHER" id="PTHR11933">
    <property type="entry name" value="TRNA 5-METHYLAMINOMETHYL-2-THIOURIDYLATE -METHYLTRANSFERASE"/>
    <property type="match status" value="1"/>
</dbReference>
<dbReference type="GO" id="GO:0002143">
    <property type="term" value="P:tRNA wobble position uridine thiolation"/>
    <property type="evidence" value="ECO:0007669"/>
    <property type="project" value="TreeGrafter"/>
</dbReference>
<evidence type="ECO:0000259" key="10">
    <source>
        <dbReference type="Pfam" id="PF20259"/>
    </source>
</evidence>
<dbReference type="SUPFAM" id="SSF52402">
    <property type="entry name" value="Adenine nucleotide alpha hydrolases-like"/>
    <property type="match status" value="1"/>
</dbReference>
<keyword evidence="1" id="KW-0963">Cytoplasm</keyword>
<dbReference type="AlphaFoldDB" id="A0A645EBE5"/>
<keyword evidence="6" id="KW-0067">ATP-binding</keyword>
<dbReference type="InterPro" id="IPR046884">
    <property type="entry name" value="MnmA-like_central"/>
</dbReference>
<dbReference type="Gene3D" id="3.40.50.620">
    <property type="entry name" value="HUPs"/>
    <property type="match status" value="1"/>
</dbReference>
<dbReference type="FunFam" id="2.30.30.280:FF:000001">
    <property type="entry name" value="tRNA-specific 2-thiouridylase MnmA"/>
    <property type="match status" value="1"/>
</dbReference>
<dbReference type="EMBL" id="VSSQ01044289">
    <property type="protein sequence ID" value="MPM98103.1"/>
    <property type="molecule type" value="Genomic_DNA"/>
</dbReference>
<reference evidence="11" key="1">
    <citation type="submission" date="2019-08" db="EMBL/GenBank/DDBJ databases">
        <authorList>
            <person name="Kucharzyk K."/>
            <person name="Murdoch R.W."/>
            <person name="Higgins S."/>
            <person name="Loffler F."/>
        </authorList>
    </citation>
    <scope>NUCLEOTIDE SEQUENCE</scope>
</reference>
<evidence type="ECO:0000256" key="1">
    <source>
        <dbReference type="ARBA" id="ARBA00022490"/>
    </source>
</evidence>
<dbReference type="GO" id="GO:0000049">
    <property type="term" value="F:tRNA binding"/>
    <property type="evidence" value="ECO:0007669"/>
    <property type="project" value="UniProtKB-KW"/>
</dbReference>
<evidence type="ECO:0000256" key="8">
    <source>
        <dbReference type="ARBA" id="ARBA00023157"/>
    </source>
</evidence>